<sequence>MIFLIIVLIGALGWGAGPERSLAGILIGLGLADHIYHAVTGVGFQISGIDVGHAILDSIALLGALAVALQANRTYTLWFASFQLIALLGHLGRELVTGAGQIVYAVTTIAPSYFQIGLLALGTLMHVRRKRRIGKYKSWRNCSPQSLD</sequence>
<protein>
    <submittedName>
        <fullName evidence="2">Uncharacterized protein</fullName>
    </submittedName>
</protein>
<organism evidence="2 3">
    <name type="scientific">Allopontixanthobacter confluentis</name>
    <dbReference type="NCBI Taxonomy" id="1849021"/>
    <lineage>
        <taxon>Bacteria</taxon>
        <taxon>Pseudomonadati</taxon>
        <taxon>Pseudomonadota</taxon>
        <taxon>Alphaproteobacteria</taxon>
        <taxon>Sphingomonadales</taxon>
        <taxon>Erythrobacteraceae</taxon>
        <taxon>Allopontixanthobacter</taxon>
    </lineage>
</organism>
<gene>
    <name evidence="2" type="ORF">GRI44_02525</name>
</gene>
<feature type="transmembrane region" description="Helical" evidence="1">
    <location>
        <begin position="75"/>
        <end position="92"/>
    </location>
</feature>
<name>A0A6L7GF11_9SPHN</name>
<keyword evidence="3" id="KW-1185">Reference proteome</keyword>
<proteinExistence type="predicted"/>
<dbReference type="EMBL" id="WTYU01000001">
    <property type="protein sequence ID" value="MXP13628.1"/>
    <property type="molecule type" value="Genomic_DNA"/>
</dbReference>
<evidence type="ECO:0000313" key="2">
    <source>
        <dbReference type="EMBL" id="MXP13628.1"/>
    </source>
</evidence>
<keyword evidence="1" id="KW-0472">Membrane</keyword>
<accession>A0A6L7GF11</accession>
<dbReference type="OrthoDB" id="7391238at2"/>
<feature type="transmembrane region" description="Helical" evidence="1">
    <location>
        <begin position="42"/>
        <end position="68"/>
    </location>
</feature>
<evidence type="ECO:0000313" key="3">
    <source>
        <dbReference type="Proteomes" id="UP000473531"/>
    </source>
</evidence>
<evidence type="ECO:0000256" key="1">
    <source>
        <dbReference type="SAM" id="Phobius"/>
    </source>
</evidence>
<comment type="caution">
    <text evidence="2">The sequence shown here is derived from an EMBL/GenBank/DDBJ whole genome shotgun (WGS) entry which is preliminary data.</text>
</comment>
<reference evidence="2 3" key="1">
    <citation type="submission" date="2019-12" db="EMBL/GenBank/DDBJ databases">
        <title>Genomic-based taxomic classification of the family Erythrobacteraceae.</title>
        <authorList>
            <person name="Xu L."/>
        </authorList>
    </citation>
    <scope>NUCLEOTIDE SEQUENCE [LARGE SCALE GENOMIC DNA]</scope>
    <source>
        <strain evidence="2 3">KCTC 52259</strain>
    </source>
</reference>
<feature type="transmembrane region" description="Helical" evidence="1">
    <location>
        <begin position="104"/>
        <end position="127"/>
    </location>
</feature>
<dbReference type="Proteomes" id="UP000473531">
    <property type="component" value="Unassembled WGS sequence"/>
</dbReference>
<dbReference type="AlphaFoldDB" id="A0A6L7GF11"/>
<keyword evidence="1" id="KW-1133">Transmembrane helix</keyword>
<dbReference type="RefSeq" id="WP_160599885.1">
    <property type="nucleotide sequence ID" value="NZ_WTYU01000001.1"/>
</dbReference>
<keyword evidence="1" id="KW-0812">Transmembrane</keyword>